<reference evidence="2 3" key="1">
    <citation type="submission" date="2020-08" db="EMBL/GenBank/DDBJ databases">
        <title>Genomic Encyclopedia of Type Strains, Phase IV (KMG-IV): sequencing the most valuable type-strain genomes for metagenomic binning, comparative biology and taxonomic classification.</title>
        <authorList>
            <person name="Goeker M."/>
        </authorList>
    </citation>
    <scope>NUCLEOTIDE SEQUENCE [LARGE SCALE GENOMIC DNA]</scope>
    <source>
        <strain evidence="2 3">DSM 29007</strain>
    </source>
</reference>
<feature type="signal peptide" evidence="1">
    <location>
        <begin position="1"/>
        <end position="18"/>
    </location>
</feature>
<dbReference type="PROSITE" id="PS51257">
    <property type="entry name" value="PROKAR_LIPOPROTEIN"/>
    <property type="match status" value="1"/>
</dbReference>
<comment type="caution">
    <text evidence="2">The sequence shown here is derived from an EMBL/GenBank/DDBJ whole genome shotgun (WGS) entry which is preliminary data.</text>
</comment>
<evidence type="ECO:0000256" key="1">
    <source>
        <dbReference type="SAM" id="SignalP"/>
    </source>
</evidence>
<sequence length="208" mass="22969">MPKYLTSRVLLASLALLAACERSPSGGGGGVEPGDLVFLRASSSAPPVAAVHAEFWAVQGENREVRIRYQPRAGQSQGEDLLRFRVSGNTRMRRPDGTALAEDDSIRITIDMPDPSRFEFQFAPSGMRFDREPAELRVSYAFANPDFNGDGRVDGQDDDFEFGFWRREAPGQDWTRIGDLRLHDLAEVRGDITGFTGYALAGGTRQAR</sequence>
<name>A0A841GZM0_9BACT</name>
<keyword evidence="1" id="KW-0732">Signal</keyword>
<evidence type="ECO:0000313" key="2">
    <source>
        <dbReference type="EMBL" id="MBB6071158.1"/>
    </source>
</evidence>
<dbReference type="EMBL" id="JACHIA010000007">
    <property type="protein sequence ID" value="MBB6071158.1"/>
    <property type="molecule type" value="Genomic_DNA"/>
</dbReference>
<accession>A0A841GZM0</accession>
<dbReference type="AlphaFoldDB" id="A0A841GZM0"/>
<protein>
    <submittedName>
        <fullName evidence="2">Uncharacterized protein</fullName>
    </submittedName>
</protein>
<evidence type="ECO:0000313" key="3">
    <source>
        <dbReference type="Proteomes" id="UP000582837"/>
    </source>
</evidence>
<dbReference type="Proteomes" id="UP000582837">
    <property type="component" value="Unassembled WGS sequence"/>
</dbReference>
<proteinExistence type="predicted"/>
<keyword evidence="3" id="KW-1185">Reference proteome</keyword>
<dbReference type="RefSeq" id="WP_170033804.1">
    <property type="nucleotide sequence ID" value="NZ_JABDTL010000001.1"/>
</dbReference>
<gene>
    <name evidence="2" type="ORF">HNQ61_002782</name>
</gene>
<organism evidence="2 3">
    <name type="scientific">Longimicrobium terrae</name>
    <dbReference type="NCBI Taxonomy" id="1639882"/>
    <lineage>
        <taxon>Bacteria</taxon>
        <taxon>Pseudomonadati</taxon>
        <taxon>Gemmatimonadota</taxon>
        <taxon>Longimicrobiia</taxon>
        <taxon>Longimicrobiales</taxon>
        <taxon>Longimicrobiaceae</taxon>
        <taxon>Longimicrobium</taxon>
    </lineage>
</organism>
<feature type="chain" id="PRO_5032905073" evidence="1">
    <location>
        <begin position="19"/>
        <end position="208"/>
    </location>
</feature>